<dbReference type="NCBIfam" id="NF038093">
    <property type="entry name" value="GrdX"/>
    <property type="match status" value="1"/>
</dbReference>
<reference evidence="1 2" key="1">
    <citation type="journal article" date="2022" name="Genome Biol. Evol.">
        <title>Host diet, physiology and behaviors set the stage for Lachnospiraceae cladogenesis.</title>
        <authorList>
            <person name="Vera-Ponce De Leon A."/>
            <person name="Schneider M."/>
            <person name="Jahnes B.C."/>
            <person name="Sadowski V."/>
            <person name="Camuy-Velez L.A."/>
            <person name="Duan J."/>
            <person name="Sabree Z.L."/>
        </authorList>
    </citation>
    <scope>NUCLEOTIDE SEQUENCE [LARGE SCALE GENOMIC DNA]</scope>
    <source>
        <strain evidence="1 2">PAL227</strain>
    </source>
</reference>
<organism evidence="1 2">
    <name type="scientific">Ohessyouella blattaphilus</name>
    <dbReference type="NCBI Taxonomy" id="2949333"/>
    <lineage>
        <taxon>Bacteria</taxon>
        <taxon>Bacillati</taxon>
        <taxon>Bacillota</taxon>
        <taxon>Clostridia</taxon>
        <taxon>Lachnospirales</taxon>
        <taxon>Lachnospiraceae</taxon>
        <taxon>Ohessyouella</taxon>
    </lineage>
</organism>
<name>A0ABT1EDS4_9FIRM</name>
<sequence>MLRKRENILIITNNERVAERFGEGFQVELLAEYGEVLLRTRDALQTEYRLLTHPMSGSLKPNQTPFKTIILERVEKRGALDMNSIELIERAMAAYHKFYECREIPAWSERSREDFRTVDLSLMEPAIERL</sequence>
<dbReference type="Proteomes" id="UP001523565">
    <property type="component" value="Unassembled WGS sequence"/>
</dbReference>
<gene>
    <name evidence="1" type="ORF">NK118_00815</name>
</gene>
<proteinExistence type="predicted"/>
<protein>
    <submittedName>
        <fullName evidence="1">GrdX family protein</fullName>
    </submittedName>
</protein>
<accession>A0ABT1EDS4</accession>
<evidence type="ECO:0000313" key="2">
    <source>
        <dbReference type="Proteomes" id="UP001523565"/>
    </source>
</evidence>
<dbReference type="RefSeq" id="WP_262067698.1">
    <property type="nucleotide sequence ID" value="NZ_JAMXOC010000001.1"/>
</dbReference>
<dbReference type="EMBL" id="JAMZFV010000001">
    <property type="protein sequence ID" value="MCP1108793.1"/>
    <property type="molecule type" value="Genomic_DNA"/>
</dbReference>
<dbReference type="InterPro" id="IPR047735">
    <property type="entry name" value="GrdX-like"/>
</dbReference>
<comment type="caution">
    <text evidence="1">The sequence shown here is derived from an EMBL/GenBank/DDBJ whole genome shotgun (WGS) entry which is preliminary data.</text>
</comment>
<keyword evidence="2" id="KW-1185">Reference proteome</keyword>
<evidence type="ECO:0000313" key="1">
    <source>
        <dbReference type="EMBL" id="MCP1108793.1"/>
    </source>
</evidence>